<protein>
    <submittedName>
        <fullName evidence="1">Uncharacterized protein</fullName>
    </submittedName>
</protein>
<reference evidence="1" key="1">
    <citation type="submission" date="2015-10" db="EMBL/GenBank/DDBJ databases">
        <title>Draft genome sequence of Salegentibacter mishustinae KCTC 12263.</title>
        <authorList>
            <person name="Lin W."/>
            <person name="Zheng Q."/>
        </authorList>
    </citation>
    <scope>NUCLEOTIDE SEQUENCE [LARGE SCALE GENOMIC DNA]</scope>
    <source>
        <strain evidence="1">KCTC 12263</strain>
    </source>
</reference>
<dbReference type="STRING" id="270918.APR42_14960"/>
<gene>
    <name evidence="1" type="ORF">APR42_14960</name>
</gene>
<dbReference type="Proteomes" id="UP000051643">
    <property type="component" value="Unassembled WGS sequence"/>
</dbReference>
<accession>A0A0Q9ZMN6</accession>
<dbReference type="AlphaFoldDB" id="A0A0Q9ZMN6"/>
<dbReference type="EMBL" id="LKTP01000004">
    <property type="protein sequence ID" value="KRG29736.1"/>
    <property type="molecule type" value="Genomic_DNA"/>
</dbReference>
<evidence type="ECO:0000313" key="2">
    <source>
        <dbReference type="Proteomes" id="UP000051643"/>
    </source>
</evidence>
<sequence>MFIFLPVIPYFKAVKNNGSCISSKVTGIMRQIYFLAFILSFYHGNAQLYISPSITGDSYIYLSDRFLYVEDDISLKKNNSPHTEASIYLRKESQLLQGEKSTNKNSGNGWLSVFQEGTSNAFDYNYWALPITDNISANQFGAVIFQPKTPTRSKSALVTNDLEGNANPLKISRRWIYKYSGSEYTDWQHVGVNFDVAPGEGFTMKGVNGSDHTIINGVENNPGNKQRYDFRGLPNDGEIKVPIKNEKSVLVGNPYPSALHLQSFLFENPASTGIAYFWDSRDNGDSHYLKDYEGGYGSYSPGANAYAPAVFKTYNGGGDETGNSGGNGAPIAREYSPIGQAFMLNGKSDGYIHFINSQRRFQKENSQTSEFKNQQKSEIPLLKLNVGFNDLYTRPLLLAFREDSSREEDWAMDAKIYGVLENDAGWNIAEAFYNIQVRPFRKNDKIPLFINLIEASKLTFSLDDLRDFEDENIFLFDAELETYNQLNLNEFSIDLEKGNYSNRFFISFIQEKEDDLLPETTEEELDFLFPDALIVQNNLKSQLEIQMVKSDLKQILLYDLNGQMIYNKTIAIGSTKHNLPTSGLQDAIYIVKIISSKNLEFTSKISIKN</sequence>
<proteinExistence type="predicted"/>
<name>A0A0Q9ZMN6_9FLAO</name>
<organism evidence="1 2">
    <name type="scientific">Salegentibacter mishustinae</name>
    <dbReference type="NCBI Taxonomy" id="270918"/>
    <lineage>
        <taxon>Bacteria</taxon>
        <taxon>Pseudomonadati</taxon>
        <taxon>Bacteroidota</taxon>
        <taxon>Flavobacteriia</taxon>
        <taxon>Flavobacteriales</taxon>
        <taxon>Flavobacteriaceae</taxon>
        <taxon>Salegentibacter</taxon>
    </lineage>
</organism>
<keyword evidence="2" id="KW-1185">Reference proteome</keyword>
<comment type="caution">
    <text evidence="1">The sequence shown here is derived from an EMBL/GenBank/DDBJ whole genome shotgun (WGS) entry which is preliminary data.</text>
</comment>
<evidence type="ECO:0000313" key="1">
    <source>
        <dbReference type="EMBL" id="KRG29736.1"/>
    </source>
</evidence>